<dbReference type="PANTHER" id="PTHR33908">
    <property type="entry name" value="MANNOSYLTRANSFERASE YKCB-RELATED"/>
    <property type="match status" value="1"/>
</dbReference>
<dbReference type="EMBL" id="AP025591">
    <property type="protein sequence ID" value="BDG01834.1"/>
    <property type="molecule type" value="Genomic_DNA"/>
</dbReference>
<feature type="transmembrane region" description="Helical" evidence="9">
    <location>
        <begin position="290"/>
        <end position="312"/>
    </location>
</feature>
<accession>A0ABN6MLD6</accession>
<evidence type="ECO:0000256" key="9">
    <source>
        <dbReference type="SAM" id="Phobius"/>
    </source>
</evidence>
<evidence type="ECO:0000256" key="2">
    <source>
        <dbReference type="ARBA" id="ARBA00022475"/>
    </source>
</evidence>
<reference evidence="12" key="1">
    <citation type="journal article" date="2022" name="Int. J. Syst. Evol. Microbiol.">
        <title>Anaeromyxobacter oryzae sp. nov., Anaeromyxobacter diazotrophicus sp. nov. and Anaeromyxobacter paludicola sp. nov., isolated from paddy soils.</title>
        <authorList>
            <person name="Itoh H."/>
            <person name="Xu Z."/>
            <person name="Mise K."/>
            <person name="Masuda Y."/>
            <person name="Ushijima N."/>
            <person name="Hayakawa C."/>
            <person name="Shiratori Y."/>
            <person name="Senoo K."/>
        </authorList>
    </citation>
    <scope>NUCLEOTIDE SEQUENCE [LARGE SCALE GENOMIC DNA]</scope>
    <source>
        <strain evidence="12">Red232</strain>
    </source>
</reference>
<feature type="domain" description="Glycosyltransferase RgtA/B/C/D-like" evidence="10">
    <location>
        <begin position="69"/>
        <end position="229"/>
    </location>
</feature>
<organism evidence="11 12">
    <name type="scientific">Anaeromyxobacter oryzae</name>
    <dbReference type="NCBI Taxonomy" id="2918170"/>
    <lineage>
        <taxon>Bacteria</taxon>
        <taxon>Pseudomonadati</taxon>
        <taxon>Myxococcota</taxon>
        <taxon>Myxococcia</taxon>
        <taxon>Myxococcales</taxon>
        <taxon>Cystobacterineae</taxon>
        <taxon>Anaeromyxobacteraceae</taxon>
        <taxon>Anaeromyxobacter</taxon>
    </lineage>
</organism>
<keyword evidence="2" id="KW-1003">Cell membrane</keyword>
<keyword evidence="12" id="KW-1185">Reference proteome</keyword>
<evidence type="ECO:0000256" key="5">
    <source>
        <dbReference type="ARBA" id="ARBA00022692"/>
    </source>
</evidence>
<feature type="region of interest" description="Disordered" evidence="8">
    <location>
        <begin position="1"/>
        <end position="22"/>
    </location>
</feature>
<name>A0ABN6MLD6_9BACT</name>
<protein>
    <submittedName>
        <fullName evidence="11">Glycosyl transferase</fullName>
    </submittedName>
</protein>
<keyword evidence="7 9" id="KW-0472">Membrane</keyword>
<evidence type="ECO:0000256" key="8">
    <source>
        <dbReference type="SAM" id="MobiDB-lite"/>
    </source>
</evidence>
<evidence type="ECO:0000256" key="4">
    <source>
        <dbReference type="ARBA" id="ARBA00022679"/>
    </source>
</evidence>
<feature type="transmembrane region" description="Helical" evidence="9">
    <location>
        <begin position="318"/>
        <end position="335"/>
    </location>
</feature>
<dbReference type="Pfam" id="PF13231">
    <property type="entry name" value="PMT_2"/>
    <property type="match status" value="1"/>
</dbReference>
<proteinExistence type="predicted"/>
<evidence type="ECO:0000313" key="11">
    <source>
        <dbReference type="EMBL" id="BDG01834.1"/>
    </source>
</evidence>
<feature type="transmembrane region" description="Helical" evidence="9">
    <location>
        <begin position="91"/>
        <end position="109"/>
    </location>
</feature>
<sequence>MPSAALPVQPPAPSPAPSPSRDPRLDRRALLLFAAVTLFHVAYAGWLALSPQEAYYWEWSRRLDLSYFDHPPLAAWTIRLFTTAFGDSERAIRLAAAFHSTLFSAFLWLTTRRLFGSRAALLAIAGGAVVPLFSIGQVIVTPDGPLLSGWAMALYCTVRALDDERPEWLLAAGAATGWAMLGKYTGFLLLPQILVLLLWDPRGRRLLRTPWPWLGVVLAAALFSPVVVWNAARHLESFAFQTTGRAETSRFRPVLFGRYVGLQVLAMSPVVLLLCVDAVIAAWRRRAAPAWRVVLIFSAPLLVLATVVSPVHWVKMNWLAPVWPTALAGAAALVPERRGPRWWLVAGGGALALAMSVLLHLWPVVTWLPLPAKDETSAGWRELAARVEAERARLPAGAPVIGCNYKVASELAFYLPGRPETSGVGALGEPGLQYDEWLDWTRLGGRTALVVLDARDGACARREELCRPLEPLEPLTVTKGSKRVTTFSFWRCGLPAEQPRAAGPARP</sequence>
<gene>
    <name evidence="11" type="ORF">AMOR_08300</name>
</gene>
<dbReference type="InterPro" id="IPR038731">
    <property type="entry name" value="RgtA/B/C-like"/>
</dbReference>
<dbReference type="Proteomes" id="UP001162891">
    <property type="component" value="Chromosome"/>
</dbReference>
<evidence type="ECO:0000256" key="6">
    <source>
        <dbReference type="ARBA" id="ARBA00022989"/>
    </source>
</evidence>
<evidence type="ECO:0000259" key="10">
    <source>
        <dbReference type="Pfam" id="PF13231"/>
    </source>
</evidence>
<dbReference type="RefSeq" id="WP_248358712.1">
    <property type="nucleotide sequence ID" value="NZ_AP025591.1"/>
</dbReference>
<feature type="transmembrane region" description="Helical" evidence="9">
    <location>
        <begin position="29"/>
        <end position="49"/>
    </location>
</feature>
<evidence type="ECO:0000313" key="12">
    <source>
        <dbReference type="Proteomes" id="UP001162891"/>
    </source>
</evidence>
<feature type="transmembrane region" description="Helical" evidence="9">
    <location>
        <begin position="211"/>
        <end position="232"/>
    </location>
</feature>
<keyword evidence="4 11" id="KW-0808">Transferase</keyword>
<dbReference type="GO" id="GO:0016740">
    <property type="term" value="F:transferase activity"/>
    <property type="evidence" value="ECO:0007669"/>
    <property type="project" value="UniProtKB-KW"/>
</dbReference>
<dbReference type="PANTHER" id="PTHR33908:SF11">
    <property type="entry name" value="MEMBRANE PROTEIN"/>
    <property type="match status" value="1"/>
</dbReference>
<comment type="subcellular location">
    <subcellularLocation>
        <location evidence="1">Cell membrane</location>
        <topology evidence="1">Multi-pass membrane protein</topology>
    </subcellularLocation>
</comment>
<feature type="transmembrane region" description="Helical" evidence="9">
    <location>
        <begin position="342"/>
        <end position="362"/>
    </location>
</feature>
<evidence type="ECO:0000256" key="7">
    <source>
        <dbReference type="ARBA" id="ARBA00023136"/>
    </source>
</evidence>
<keyword evidence="3" id="KW-0328">Glycosyltransferase</keyword>
<feature type="compositionally biased region" description="Pro residues" evidence="8">
    <location>
        <begin position="8"/>
        <end position="20"/>
    </location>
</feature>
<feature type="transmembrane region" description="Helical" evidence="9">
    <location>
        <begin position="121"/>
        <end position="140"/>
    </location>
</feature>
<dbReference type="InterPro" id="IPR050297">
    <property type="entry name" value="LipidA_mod_glycosyltrf_83"/>
</dbReference>
<keyword evidence="5 9" id="KW-0812">Transmembrane</keyword>
<evidence type="ECO:0000256" key="1">
    <source>
        <dbReference type="ARBA" id="ARBA00004651"/>
    </source>
</evidence>
<feature type="transmembrane region" description="Helical" evidence="9">
    <location>
        <begin position="260"/>
        <end position="283"/>
    </location>
</feature>
<keyword evidence="6 9" id="KW-1133">Transmembrane helix</keyword>
<feature type="transmembrane region" description="Helical" evidence="9">
    <location>
        <begin position="178"/>
        <end position="199"/>
    </location>
</feature>
<evidence type="ECO:0000256" key="3">
    <source>
        <dbReference type="ARBA" id="ARBA00022676"/>
    </source>
</evidence>